<evidence type="ECO:0000313" key="3">
    <source>
        <dbReference type="EMBL" id="CAB4712778.1"/>
    </source>
</evidence>
<dbReference type="EMBL" id="CAEZYF010000004">
    <property type="protein sequence ID" value="CAB4712778.1"/>
    <property type="molecule type" value="Genomic_DNA"/>
</dbReference>
<gene>
    <name evidence="3" type="ORF">UFOPK2656_00779</name>
    <name evidence="4" type="ORF">UFOPK3267_03051</name>
    <name evidence="5" type="ORF">UFOPK3651_00362</name>
    <name evidence="6" type="ORF">UFOPK3931_02312</name>
    <name evidence="2" type="ORF">UFOPK4189_00213</name>
</gene>
<dbReference type="AlphaFoldDB" id="A0A6J6A2C3"/>
<organism evidence="2">
    <name type="scientific">freshwater metagenome</name>
    <dbReference type="NCBI Taxonomy" id="449393"/>
    <lineage>
        <taxon>unclassified sequences</taxon>
        <taxon>metagenomes</taxon>
        <taxon>ecological metagenomes</taxon>
    </lineage>
</organism>
<proteinExistence type="predicted"/>
<evidence type="ECO:0000313" key="6">
    <source>
        <dbReference type="EMBL" id="CAB5003367.1"/>
    </source>
</evidence>
<dbReference type="Pfam" id="PF10646">
    <property type="entry name" value="Germane"/>
    <property type="match status" value="1"/>
</dbReference>
<sequence>MYQRIATVGLAALATATLAVSVTACSVVDDGKVTQINPGALDDTLPSTTSTTTTVVTSTSAEQTSTTLVQTEFVRLYFIASGQLTYVNQPLPSPVSLQVIIAALQSGPPPDTPGLRSAIPLPLPEQDILVAPPDGTGIATVTLPDAFFDRVAVGDQRLVIAQLVLTLTDSRGIGQVIFNQPVTKPSGEFVAAGQPVSHLDYQVLTGSSS</sequence>
<dbReference type="InterPro" id="IPR019606">
    <property type="entry name" value="GerMN"/>
</dbReference>
<evidence type="ECO:0000313" key="5">
    <source>
        <dbReference type="EMBL" id="CAB4913425.1"/>
    </source>
</evidence>
<accession>A0A6J6A2C3</accession>
<reference evidence="2" key="1">
    <citation type="submission" date="2020-05" db="EMBL/GenBank/DDBJ databases">
        <authorList>
            <person name="Chiriac C."/>
            <person name="Salcher M."/>
            <person name="Ghai R."/>
            <person name="Kavagutti S V."/>
        </authorList>
    </citation>
    <scope>NUCLEOTIDE SEQUENCE</scope>
</reference>
<evidence type="ECO:0000313" key="2">
    <source>
        <dbReference type="EMBL" id="CAB4362438.1"/>
    </source>
</evidence>
<dbReference type="EMBL" id="CAESGF010000001">
    <property type="protein sequence ID" value="CAB4362438.1"/>
    <property type="molecule type" value="Genomic_DNA"/>
</dbReference>
<evidence type="ECO:0000259" key="1">
    <source>
        <dbReference type="SMART" id="SM00909"/>
    </source>
</evidence>
<dbReference type="PROSITE" id="PS51257">
    <property type="entry name" value="PROKAR_LIPOPROTEIN"/>
    <property type="match status" value="1"/>
</dbReference>
<dbReference type="SMART" id="SM00909">
    <property type="entry name" value="Germane"/>
    <property type="match status" value="1"/>
</dbReference>
<dbReference type="EMBL" id="CAFBMT010000002">
    <property type="protein sequence ID" value="CAB4913425.1"/>
    <property type="molecule type" value="Genomic_DNA"/>
</dbReference>
<dbReference type="EMBL" id="CAFBOL010000077">
    <property type="protein sequence ID" value="CAB5003367.1"/>
    <property type="molecule type" value="Genomic_DNA"/>
</dbReference>
<feature type="domain" description="GerMN" evidence="1">
    <location>
        <begin position="97"/>
        <end position="186"/>
    </location>
</feature>
<protein>
    <submittedName>
        <fullName evidence="2">Unannotated protein</fullName>
    </submittedName>
</protein>
<evidence type="ECO:0000313" key="4">
    <source>
        <dbReference type="EMBL" id="CAB4853519.1"/>
    </source>
</evidence>
<name>A0A6J6A2C3_9ZZZZ</name>
<dbReference type="EMBL" id="CAFBIY010000273">
    <property type="protein sequence ID" value="CAB4853519.1"/>
    <property type="molecule type" value="Genomic_DNA"/>
</dbReference>